<keyword evidence="6 7" id="KW-0206">Cytoskeleton</keyword>
<dbReference type="EMBL" id="AGCU01117401">
    <property type="status" value="NOT_ANNOTATED_CDS"/>
    <property type="molecule type" value="Genomic_DNA"/>
</dbReference>
<accession>K7FWP3</accession>
<keyword evidence="4 7" id="KW-0493">Microtubule</keyword>
<evidence type="ECO:0000256" key="6">
    <source>
        <dbReference type="ARBA" id="ARBA00023212"/>
    </source>
</evidence>
<dbReference type="AlphaFoldDB" id="K7FWP3"/>
<feature type="compositionally biased region" description="Basic and acidic residues" evidence="8">
    <location>
        <begin position="528"/>
        <end position="552"/>
    </location>
</feature>
<dbReference type="GO" id="GO:0008017">
    <property type="term" value="F:microtubule binding"/>
    <property type="evidence" value="ECO:0007669"/>
    <property type="project" value="InterPro"/>
</dbReference>
<dbReference type="GO" id="GO:0005874">
    <property type="term" value="C:microtubule"/>
    <property type="evidence" value="ECO:0007669"/>
    <property type="project" value="UniProtKB-KW"/>
</dbReference>
<dbReference type="Ensembl" id="ENSPSIT00000012514.1">
    <property type="protein sequence ID" value="ENSPSIP00000012453.1"/>
    <property type="gene ID" value="ENSPSIG00000011193.1"/>
</dbReference>
<dbReference type="GeneTree" id="ENSGT00940000159742"/>
<feature type="compositionally biased region" description="Low complexity" evidence="8">
    <location>
        <begin position="598"/>
        <end position="620"/>
    </location>
</feature>
<protein>
    <recommendedName>
        <fullName evidence="7">Microtubule-associated protein</fullName>
    </recommendedName>
</protein>
<reference evidence="10" key="1">
    <citation type="submission" date="2011-10" db="EMBL/GenBank/DDBJ databases">
        <authorList>
            <consortium name="Soft-shell Turtle Genome Consortium"/>
        </authorList>
    </citation>
    <scope>NUCLEOTIDE SEQUENCE [LARGE SCALE GENOMIC DNA]</scope>
    <source>
        <strain evidence="10">Daiwa-1</strain>
    </source>
</reference>
<evidence type="ECO:0000256" key="3">
    <source>
        <dbReference type="ARBA" id="ARBA00022553"/>
    </source>
</evidence>
<evidence type="ECO:0000313" key="10">
    <source>
        <dbReference type="Proteomes" id="UP000007267"/>
    </source>
</evidence>
<comment type="subcellular location">
    <subcellularLocation>
        <location evidence="1 7">Cytoplasm</location>
        <location evidence="1 7">Cytoskeleton</location>
    </subcellularLocation>
</comment>
<feature type="compositionally biased region" description="Low complexity" evidence="8">
    <location>
        <begin position="635"/>
        <end position="663"/>
    </location>
</feature>
<feature type="compositionally biased region" description="Basic and acidic residues" evidence="8">
    <location>
        <begin position="664"/>
        <end position="680"/>
    </location>
</feature>
<evidence type="ECO:0000256" key="2">
    <source>
        <dbReference type="ARBA" id="ARBA00022490"/>
    </source>
</evidence>
<dbReference type="EMBL" id="AGCU01117406">
    <property type="status" value="NOT_ANNOTATED_CDS"/>
    <property type="molecule type" value="Genomic_DNA"/>
</dbReference>
<keyword evidence="2 7" id="KW-0963">Cytoplasm</keyword>
<dbReference type="EMBL" id="AGCU01117402">
    <property type="status" value="NOT_ANNOTATED_CDS"/>
    <property type="molecule type" value="Genomic_DNA"/>
</dbReference>
<dbReference type="EMBL" id="AGCU01117404">
    <property type="status" value="NOT_ANNOTATED_CDS"/>
    <property type="molecule type" value="Genomic_DNA"/>
</dbReference>
<dbReference type="PROSITE" id="PS00229">
    <property type="entry name" value="TAU_MAP_1"/>
    <property type="match status" value="1"/>
</dbReference>
<reference evidence="10" key="2">
    <citation type="journal article" date="2013" name="Nat. Genet.">
        <title>The draft genomes of soft-shell turtle and green sea turtle yield insights into the development and evolution of the turtle-specific body plan.</title>
        <authorList>
            <person name="Wang Z."/>
            <person name="Pascual-Anaya J."/>
            <person name="Zadissa A."/>
            <person name="Li W."/>
            <person name="Niimura Y."/>
            <person name="Huang Z."/>
            <person name="Li C."/>
            <person name="White S."/>
            <person name="Xiong Z."/>
            <person name="Fang D."/>
            <person name="Wang B."/>
            <person name="Ming Y."/>
            <person name="Chen Y."/>
            <person name="Zheng Y."/>
            <person name="Kuraku S."/>
            <person name="Pignatelli M."/>
            <person name="Herrero J."/>
            <person name="Beal K."/>
            <person name="Nozawa M."/>
            <person name="Li Q."/>
            <person name="Wang J."/>
            <person name="Zhang H."/>
            <person name="Yu L."/>
            <person name="Shigenobu S."/>
            <person name="Wang J."/>
            <person name="Liu J."/>
            <person name="Flicek P."/>
            <person name="Searle S."/>
            <person name="Wang J."/>
            <person name="Kuratani S."/>
            <person name="Yin Y."/>
            <person name="Aken B."/>
            <person name="Zhang G."/>
            <person name="Irie N."/>
        </authorList>
    </citation>
    <scope>NUCLEOTIDE SEQUENCE [LARGE SCALE GENOMIC DNA]</scope>
    <source>
        <strain evidence="10">Daiwa-1</strain>
    </source>
</reference>
<dbReference type="EMBL" id="AGCU01117400">
    <property type="status" value="NOT_ANNOTATED_CDS"/>
    <property type="molecule type" value="Genomic_DNA"/>
</dbReference>
<dbReference type="GO" id="GO:0043005">
    <property type="term" value="C:neuron projection"/>
    <property type="evidence" value="ECO:0007669"/>
    <property type="project" value="TreeGrafter"/>
</dbReference>
<dbReference type="HOGENOM" id="CLU_012370_0_0_1"/>
<dbReference type="PROSITE" id="PS51491">
    <property type="entry name" value="TAU_MAP_2"/>
    <property type="match status" value="1"/>
</dbReference>
<evidence type="ECO:0000256" key="5">
    <source>
        <dbReference type="ARBA" id="ARBA00022737"/>
    </source>
</evidence>
<dbReference type="STRING" id="13735.ENSPSIP00000012453"/>
<dbReference type="EMBL" id="AGCU01117399">
    <property type="status" value="NOT_ANNOTATED_CDS"/>
    <property type="molecule type" value="Genomic_DNA"/>
</dbReference>
<dbReference type="EMBL" id="AGCU01117408">
    <property type="status" value="NOT_ANNOTATED_CDS"/>
    <property type="molecule type" value="Genomic_DNA"/>
</dbReference>
<evidence type="ECO:0000256" key="8">
    <source>
        <dbReference type="SAM" id="MobiDB-lite"/>
    </source>
</evidence>
<evidence type="ECO:0000256" key="1">
    <source>
        <dbReference type="ARBA" id="ARBA00004245"/>
    </source>
</evidence>
<evidence type="ECO:0000313" key="9">
    <source>
        <dbReference type="Ensembl" id="ENSPSIP00000012453.1"/>
    </source>
</evidence>
<dbReference type="Proteomes" id="UP000007267">
    <property type="component" value="Unassembled WGS sequence"/>
</dbReference>
<dbReference type="EMBL" id="AGCU01117403">
    <property type="status" value="NOT_ANNOTATED_CDS"/>
    <property type="molecule type" value="Genomic_DNA"/>
</dbReference>
<feature type="region of interest" description="Disordered" evidence="8">
    <location>
        <begin position="287"/>
        <end position="336"/>
    </location>
</feature>
<dbReference type="OMA" id="VESHHAM"/>
<keyword evidence="10" id="KW-1185">Reference proteome</keyword>
<feature type="region of interest" description="Disordered" evidence="8">
    <location>
        <begin position="1"/>
        <end position="67"/>
    </location>
</feature>
<dbReference type="GO" id="GO:0000226">
    <property type="term" value="P:microtubule cytoskeleton organization"/>
    <property type="evidence" value="ECO:0007669"/>
    <property type="project" value="TreeGrafter"/>
</dbReference>
<dbReference type="Pfam" id="PF00418">
    <property type="entry name" value="Tubulin-binding"/>
    <property type="match status" value="1"/>
</dbReference>
<organism evidence="9 10">
    <name type="scientific">Pelodiscus sinensis</name>
    <name type="common">Chinese softshell turtle</name>
    <name type="synonym">Trionyx sinensis</name>
    <dbReference type="NCBI Taxonomy" id="13735"/>
    <lineage>
        <taxon>Eukaryota</taxon>
        <taxon>Metazoa</taxon>
        <taxon>Chordata</taxon>
        <taxon>Craniata</taxon>
        <taxon>Vertebrata</taxon>
        <taxon>Euteleostomi</taxon>
        <taxon>Archelosauria</taxon>
        <taxon>Testudinata</taxon>
        <taxon>Testudines</taxon>
        <taxon>Cryptodira</taxon>
        <taxon>Trionychia</taxon>
        <taxon>Trionychidae</taxon>
        <taxon>Pelodiscus</taxon>
    </lineage>
</organism>
<dbReference type="InterPro" id="IPR027324">
    <property type="entry name" value="MAP2/MAP4/Tau"/>
</dbReference>
<name>K7FWP3_PELSI</name>
<dbReference type="PANTHER" id="PTHR11501:SF16">
    <property type="entry name" value="MICROTUBULE-ASSOCIATED PROTEIN 4"/>
    <property type="match status" value="1"/>
</dbReference>
<dbReference type="PANTHER" id="PTHR11501">
    <property type="entry name" value="MICROTUBULE-ASSOCIATED PROTEIN"/>
    <property type="match status" value="1"/>
</dbReference>
<dbReference type="EMBL" id="AGCU01117407">
    <property type="status" value="NOT_ANNOTATED_CDS"/>
    <property type="molecule type" value="Genomic_DNA"/>
</dbReference>
<reference evidence="9" key="3">
    <citation type="submission" date="2025-08" db="UniProtKB">
        <authorList>
            <consortium name="Ensembl"/>
        </authorList>
    </citation>
    <scope>IDENTIFICATION</scope>
</reference>
<dbReference type="InterPro" id="IPR001084">
    <property type="entry name" value="MAP_tubulin-bd_rpt"/>
</dbReference>
<dbReference type="EMBL" id="AGCU01117405">
    <property type="status" value="NOT_ANNOTATED_CDS"/>
    <property type="molecule type" value="Genomic_DNA"/>
</dbReference>
<keyword evidence="3" id="KW-0597">Phosphoprotein</keyword>
<keyword evidence="5" id="KW-0677">Repeat</keyword>
<feature type="compositionally biased region" description="Polar residues" evidence="8">
    <location>
        <begin position="881"/>
        <end position="899"/>
    </location>
</feature>
<feature type="region of interest" description="Disordered" evidence="8">
    <location>
        <begin position="446"/>
        <end position="907"/>
    </location>
</feature>
<feature type="compositionally biased region" description="Low complexity" evidence="8">
    <location>
        <begin position="693"/>
        <end position="716"/>
    </location>
</feature>
<evidence type="ECO:0000256" key="4">
    <source>
        <dbReference type="ARBA" id="ARBA00022701"/>
    </source>
</evidence>
<proteinExistence type="predicted"/>
<dbReference type="eggNOG" id="KOG2418">
    <property type="taxonomic scope" value="Eukaryota"/>
</dbReference>
<dbReference type="GO" id="GO:0031175">
    <property type="term" value="P:neuron projection development"/>
    <property type="evidence" value="ECO:0007669"/>
    <property type="project" value="TreeGrafter"/>
</dbReference>
<evidence type="ECO:0000256" key="7">
    <source>
        <dbReference type="RuleBase" id="RU000686"/>
    </source>
</evidence>
<reference evidence="9" key="4">
    <citation type="submission" date="2025-09" db="UniProtKB">
        <authorList>
            <consortium name="Ensembl"/>
        </authorList>
    </citation>
    <scope>IDENTIFICATION</scope>
</reference>
<feature type="compositionally biased region" description="Basic and acidic residues" evidence="8">
    <location>
        <begin position="732"/>
        <end position="741"/>
    </location>
</feature>
<feature type="compositionally biased region" description="Low complexity" evidence="8">
    <location>
        <begin position="754"/>
        <end position="781"/>
    </location>
</feature>
<sequence length="907" mass="95435">MVGETVGKTDYVPLLDDDDETKAGSQDPKSKSHTDGGQVESSSAVGPAVVENGDHGIEDDSTVSPGEIMDEKMSCKEFLDRNETWSMDDRVLCFESQPMFRPMEEAVPFTMHREDVLSDLLLLPSEMETVPPFTEHFEASKEVHAPHSIVMVPEQPSLGFPYSPAEVIDPSPFITLDSTAESLMNIAATAGGTVPEENWLRAQDAVKGSETSFFVEPSAGPLFAAPGGSEVLEPHGASAAVPPFWLLCAFRAWQSTLKSKCAPSVKLPSQSIYNSDVLKIDREYMGRAGRGSKDGNPLQSANSGDQCRGEPSPASVKQLSHRHTCGPPGATRSPALNAETAEIRVAKIFFSLSYGSSHQGRPEPASSLAYQAQGDPGNKMKTDDIFNIPSERSPVAAAPTTVPCAVTEPRDETKATDMLQVEPTVSVPAVGDVSVPAVEELMTFEPSVQQHKSALAEPPTETSTPGADSPPVPENLEENKQSPSKPAEHLLKPNEQLPESSVPKEPLTVIETKETLPEKNVPAADLAIVKELKEEAELSHAHHTEPPQEKSPLKPTGGGSAKPEELKPVEPVTGSDITAAPNKELPPSPEKKAKKNVKPSASTPSAKPAAAKTKPLSTTSPKRPASATPGQNKKPTSPTAGPTSATTPKRPPTSTTRPSTLTPKDTKPKVTDAKSPEKRTSVSKPLSATTPRAAAKGSPTTPKTTTASPVTTAAGPRNTAASPPKRPTSIKTETKLADAKKTPMKSPSADLSRPKSAPASASKSSATTPTATTPGTPASPGVATSRPKPKPAAARPTTALRVTPEAKIPSTFKAPLKTSPVAKPPRPASSVSAPDLKNIRSKIGSTDNIKHQPGGGRAKVEKKPESAGAVRKSEPNAVSKMATTKTTITKEGAQKQPNGKVQIVSKK</sequence>